<dbReference type="Gene3D" id="1.10.10.10">
    <property type="entry name" value="Winged helix-like DNA-binding domain superfamily/Winged helix DNA-binding domain"/>
    <property type="match status" value="1"/>
</dbReference>
<dbReference type="Pfam" id="PF03704">
    <property type="entry name" value="BTAD"/>
    <property type="match status" value="1"/>
</dbReference>
<accession>A0ABU1PUB8</accession>
<evidence type="ECO:0000313" key="8">
    <source>
        <dbReference type="Proteomes" id="UP001268819"/>
    </source>
</evidence>
<evidence type="ECO:0000256" key="3">
    <source>
        <dbReference type="ARBA" id="ARBA00023125"/>
    </source>
</evidence>
<keyword evidence="4" id="KW-0804">Transcription</keyword>
<evidence type="ECO:0000256" key="5">
    <source>
        <dbReference type="PROSITE-ProRule" id="PRU01091"/>
    </source>
</evidence>
<keyword evidence="3 5" id="KW-0238">DNA-binding</keyword>
<dbReference type="InterPro" id="IPR036388">
    <property type="entry name" value="WH-like_DNA-bd_sf"/>
</dbReference>
<dbReference type="SMART" id="SM01043">
    <property type="entry name" value="BTAD"/>
    <property type="match status" value="1"/>
</dbReference>
<gene>
    <name evidence="7" type="ORF">J2S66_002626</name>
</gene>
<dbReference type="InterPro" id="IPR051677">
    <property type="entry name" value="AfsR-DnrI-RedD_regulator"/>
</dbReference>
<dbReference type="PANTHER" id="PTHR35807">
    <property type="entry name" value="TRANSCRIPTIONAL REGULATOR REDD-RELATED"/>
    <property type="match status" value="1"/>
</dbReference>
<dbReference type="PANTHER" id="PTHR35807:SF1">
    <property type="entry name" value="TRANSCRIPTIONAL REGULATOR REDD"/>
    <property type="match status" value="1"/>
</dbReference>
<proteinExistence type="inferred from homology"/>
<dbReference type="PROSITE" id="PS51755">
    <property type="entry name" value="OMPR_PHOB"/>
    <property type="match status" value="1"/>
</dbReference>
<dbReference type="InterPro" id="IPR011990">
    <property type="entry name" value="TPR-like_helical_dom_sf"/>
</dbReference>
<dbReference type="SUPFAM" id="SSF46894">
    <property type="entry name" value="C-terminal effector domain of the bipartite response regulators"/>
    <property type="match status" value="1"/>
</dbReference>
<dbReference type="Gene3D" id="1.25.40.10">
    <property type="entry name" value="Tetratricopeptide repeat domain"/>
    <property type="match status" value="1"/>
</dbReference>
<dbReference type="EMBL" id="JAVDSG010000001">
    <property type="protein sequence ID" value="MDR6594242.1"/>
    <property type="molecule type" value="Genomic_DNA"/>
</dbReference>
<dbReference type="GO" id="GO:0003677">
    <property type="term" value="F:DNA binding"/>
    <property type="evidence" value="ECO:0007669"/>
    <property type="project" value="UniProtKB-KW"/>
</dbReference>
<evidence type="ECO:0000256" key="1">
    <source>
        <dbReference type="ARBA" id="ARBA00005820"/>
    </source>
</evidence>
<feature type="domain" description="OmpR/PhoB-type" evidence="6">
    <location>
        <begin position="1"/>
        <end position="92"/>
    </location>
</feature>
<evidence type="ECO:0000256" key="2">
    <source>
        <dbReference type="ARBA" id="ARBA00023015"/>
    </source>
</evidence>
<dbReference type="Pfam" id="PF00486">
    <property type="entry name" value="Trans_reg_C"/>
    <property type="match status" value="1"/>
</dbReference>
<dbReference type="SUPFAM" id="SSF48452">
    <property type="entry name" value="TPR-like"/>
    <property type="match status" value="1"/>
</dbReference>
<comment type="caution">
    <text evidence="7">The sequence shown here is derived from an EMBL/GenBank/DDBJ whole genome shotgun (WGS) entry which is preliminary data.</text>
</comment>
<dbReference type="Proteomes" id="UP001268819">
    <property type="component" value="Unassembled WGS sequence"/>
</dbReference>
<keyword evidence="8" id="KW-1185">Reference proteome</keyword>
<dbReference type="SMART" id="SM00862">
    <property type="entry name" value="Trans_reg_C"/>
    <property type="match status" value="1"/>
</dbReference>
<name>A0ABU1PUB8_9PSEU</name>
<dbReference type="CDD" id="cd15831">
    <property type="entry name" value="BTAD"/>
    <property type="match status" value="1"/>
</dbReference>
<keyword evidence="2" id="KW-0805">Transcription regulation</keyword>
<protein>
    <submittedName>
        <fullName evidence="7">DNA-binding SARP family transcriptional activator</fullName>
    </submittedName>
</protein>
<reference evidence="7 8" key="1">
    <citation type="submission" date="2023-07" db="EMBL/GenBank/DDBJ databases">
        <title>Sequencing the genomes of 1000 actinobacteria strains.</title>
        <authorList>
            <person name="Klenk H.-P."/>
        </authorList>
    </citation>
    <scope>NUCLEOTIDE SEQUENCE [LARGE SCALE GENOMIC DNA]</scope>
    <source>
        <strain evidence="7 8">DSM 43749</strain>
    </source>
</reference>
<sequence>MLRLLGPVGLTSNGREYDLGGPRQRVVLAMLALNANRVVPVERLIDAVWNTTPPTTARTQVQICVSALRKIFFDAKVAMRIKTRRPGYQLEVDPGELDVEQFTSLVETARTHVRASRTSSAVAALRTALSLWRGRALADLHSELVRRFADQLEHTRLTAVTERIQLDLALGRHEEVIGELTILVEEHPLRERLYEFLMLALYRSGRQAEALKVCRRARAVLMGELGIEPGTRVQELEASILNREPRLDLPPTGAERLLISAAAPVPEEPPPIVPAMRRMPRRARARPRTCNCWWCWPGRRVKGRSLSCHLR</sequence>
<evidence type="ECO:0000259" key="6">
    <source>
        <dbReference type="PROSITE" id="PS51755"/>
    </source>
</evidence>
<feature type="DNA-binding region" description="OmpR/PhoB-type" evidence="5">
    <location>
        <begin position="1"/>
        <end position="92"/>
    </location>
</feature>
<comment type="similarity">
    <text evidence="1">Belongs to the AfsR/DnrI/RedD regulatory family.</text>
</comment>
<organism evidence="7 8">
    <name type="scientific">Saccharothrix longispora</name>
    <dbReference type="NCBI Taxonomy" id="33920"/>
    <lineage>
        <taxon>Bacteria</taxon>
        <taxon>Bacillati</taxon>
        <taxon>Actinomycetota</taxon>
        <taxon>Actinomycetes</taxon>
        <taxon>Pseudonocardiales</taxon>
        <taxon>Pseudonocardiaceae</taxon>
        <taxon>Saccharothrix</taxon>
    </lineage>
</organism>
<evidence type="ECO:0000256" key="4">
    <source>
        <dbReference type="ARBA" id="ARBA00023163"/>
    </source>
</evidence>
<dbReference type="RefSeq" id="WP_310307244.1">
    <property type="nucleotide sequence ID" value="NZ_BAAAXB010000001.1"/>
</dbReference>
<evidence type="ECO:0000313" key="7">
    <source>
        <dbReference type="EMBL" id="MDR6594242.1"/>
    </source>
</evidence>
<dbReference type="InterPro" id="IPR016032">
    <property type="entry name" value="Sig_transdc_resp-reg_C-effctor"/>
</dbReference>
<dbReference type="InterPro" id="IPR001867">
    <property type="entry name" value="OmpR/PhoB-type_DNA-bd"/>
</dbReference>
<dbReference type="InterPro" id="IPR005158">
    <property type="entry name" value="BTAD"/>
</dbReference>